<sequence length="856" mass="88820">MTTYSISAPDGKTYEIDGPEGASQDAIRAEVTRQHPHLAAATKSLVDQIPGGENAPPPTVKPTPSLYQRALGVGEVLPGMLGGMVAGVAGPVANVIGNVTSGAFGSPAGVRAGQQLQTRAEQAVGYKPVTQAGAENLQTVGDVLSPLVGVPIPTMNALAGSLGAPARLASNALRGEAELVSGAVGNLVKARSAATQAANEAKSYANAPQIEAAQIGTRLKLAADPSVSNPTASTRVLSALAGPKLSADLSTSNIARVEQLVREDLAAPKGEITLKTINTALDNASKSSYDVVRGLPELRTPPEAIQALNSIPKAALIGGDAAAAAVSTLVDDALGKLGAGRNGALVLDDIRQLRSEALATQKAASIGTSPPKPTEMERAKAQLQIADILESVIDANAPKEVLPALRKGRVRMAQIYDHLRAFDFAGQKFDPSAYVKMYNERQGNMTGLGADIAQFAAVNPAVMTDMAAKGYLLPRIVRGSLGATAGGALGALTANPVGIGAGMAAGIAAERGLGSLITRKMTDPAFQAKYAVPRDYRPNALAPAPPVNTLPVPFVSQGQPAPGQLITRPNWDYYREPQPSGVQVGVPSGAPQLAAPSSEATMANVAQQRAYELARDRAAAAAQEGAAANEPRNSGQQGVLLERDPVTGELRMAPEGGAPTTLASSSLESAISKLSGVPTAETQTKFQRVYAGKDAQGANKYVQRPVAETVTPGENTSRAPTLTATEKIAWDRARSTLDTVLPGFNKLSDAQVTSKMMDRQWVADALKKSREKEAAWAEKANREAITDRQIAEVTDAANRRAALTTLAEALQEQLGKARPVAPKGARQGRVTRAAQRTNQLAPEDAVIVTPQNALIK</sequence>
<reference evidence="2" key="1">
    <citation type="submission" date="2020-04" db="EMBL/GenBank/DDBJ databases">
        <authorList>
            <person name="Chiriac C."/>
            <person name="Salcher M."/>
            <person name="Ghai R."/>
            <person name="Kavagutti S V."/>
        </authorList>
    </citation>
    <scope>NUCLEOTIDE SEQUENCE</scope>
</reference>
<dbReference type="EMBL" id="LR797106">
    <property type="protein sequence ID" value="CAB4187270.1"/>
    <property type="molecule type" value="Genomic_DNA"/>
</dbReference>
<evidence type="ECO:0000313" key="4">
    <source>
        <dbReference type="EMBL" id="CAB4187270.1"/>
    </source>
</evidence>
<protein>
    <submittedName>
        <fullName evidence="2">Uncharacterized protein</fullName>
    </submittedName>
</protein>
<name>A0A6J5MJS8_9CAUD</name>
<evidence type="ECO:0000256" key="1">
    <source>
        <dbReference type="SAM" id="MobiDB-lite"/>
    </source>
</evidence>
<evidence type="ECO:0000313" key="3">
    <source>
        <dbReference type="EMBL" id="CAB4160950.1"/>
    </source>
</evidence>
<feature type="region of interest" description="Disordered" evidence="1">
    <location>
        <begin position="1"/>
        <end position="22"/>
    </location>
</feature>
<organism evidence="2">
    <name type="scientific">uncultured Caudovirales phage</name>
    <dbReference type="NCBI Taxonomy" id="2100421"/>
    <lineage>
        <taxon>Viruses</taxon>
        <taxon>Duplodnaviria</taxon>
        <taxon>Heunggongvirae</taxon>
        <taxon>Uroviricota</taxon>
        <taxon>Caudoviricetes</taxon>
        <taxon>Peduoviridae</taxon>
        <taxon>Maltschvirus</taxon>
        <taxon>Maltschvirus maltsch</taxon>
    </lineage>
</organism>
<dbReference type="EMBL" id="LR796717">
    <property type="protein sequence ID" value="CAB4160950.1"/>
    <property type="molecule type" value="Genomic_DNA"/>
</dbReference>
<proteinExistence type="predicted"/>
<feature type="region of interest" description="Disordered" evidence="1">
    <location>
        <begin position="814"/>
        <end position="835"/>
    </location>
</feature>
<gene>
    <name evidence="4" type="ORF">UFOVP1161_28</name>
    <name evidence="2" type="ORF">UFOVP501_28</name>
    <name evidence="3" type="ORF">UFOVP762_23</name>
</gene>
<evidence type="ECO:0000313" key="2">
    <source>
        <dbReference type="EMBL" id="CAB4146472.1"/>
    </source>
</evidence>
<accession>A0A6J5MJS8</accession>
<dbReference type="EMBL" id="LR796469">
    <property type="protein sequence ID" value="CAB4146472.1"/>
    <property type="molecule type" value="Genomic_DNA"/>
</dbReference>